<reference evidence="2" key="1">
    <citation type="submission" date="2018-04" db="EMBL/GenBank/DDBJ databases">
        <title>WGS assembly of Panicum hallii.</title>
        <authorList>
            <person name="Lovell J."/>
            <person name="Jenkins J."/>
            <person name="Lowry D."/>
            <person name="Mamidi S."/>
            <person name="Sreedasyam A."/>
            <person name="Weng X."/>
            <person name="Barry K."/>
            <person name="Bonette J."/>
            <person name="Campitelli B."/>
            <person name="Daum C."/>
            <person name="Gordon S."/>
            <person name="Gould B."/>
            <person name="Lipzen A."/>
            <person name="Macqueen A."/>
            <person name="Palacio-Mejia J."/>
            <person name="Plott C."/>
            <person name="Shakirov E."/>
            <person name="Shu S."/>
            <person name="Yoshinaga Y."/>
            <person name="Zane M."/>
            <person name="Rokhsar D."/>
            <person name="Grimwood J."/>
            <person name="Schmutz J."/>
            <person name="Juenger T."/>
        </authorList>
    </citation>
    <scope>NUCLEOTIDE SEQUENCE [LARGE SCALE GENOMIC DNA]</scope>
    <source>
        <strain evidence="2">FIL2</strain>
    </source>
</reference>
<name>A0A2T8I4K2_9POAL</name>
<gene>
    <name evidence="2" type="ORF">PAHAL_9G436200</name>
</gene>
<proteinExistence type="predicted"/>
<accession>A0A2T8I4K2</accession>
<evidence type="ECO:0000313" key="2">
    <source>
        <dbReference type="EMBL" id="PVH32595.1"/>
    </source>
</evidence>
<feature type="compositionally biased region" description="Pro residues" evidence="1">
    <location>
        <begin position="1"/>
        <end position="11"/>
    </location>
</feature>
<protein>
    <submittedName>
        <fullName evidence="2">Uncharacterized protein</fullName>
    </submittedName>
</protein>
<feature type="region of interest" description="Disordered" evidence="1">
    <location>
        <begin position="1"/>
        <end position="24"/>
    </location>
</feature>
<dbReference type="Proteomes" id="UP000243499">
    <property type="component" value="Chromosome 9"/>
</dbReference>
<dbReference type="AlphaFoldDB" id="A0A2T8I4K2"/>
<feature type="region of interest" description="Disordered" evidence="1">
    <location>
        <begin position="55"/>
        <end position="80"/>
    </location>
</feature>
<evidence type="ECO:0000256" key="1">
    <source>
        <dbReference type="SAM" id="MobiDB-lite"/>
    </source>
</evidence>
<dbReference type="Gramene" id="PVH32595">
    <property type="protein sequence ID" value="PVH32595"/>
    <property type="gene ID" value="PAHAL_9G436200"/>
</dbReference>
<dbReference type="EMBL" id="CM008054">
    <property type="protein sequence ID" value="PVH32595.1"/>
    <property type="molecule type" value="Genomic_DNA"/>
</dbReference>
<organism evidence="2">
    <name type="scientific">Panicum hallii</name>
    <dbReference type="NCBI Taxonomy" id="206008"/>
    <lineage>
        <taxon>Eukaryota</taxon>
        <taxon>Viridiplantae</taxon>
        <taxon>Streptophyta</taxon>
        <taxon>Embryophyta</taxon>
        <taxon>Tracheophyta</taxon>
        <taxon>Spermatophyta</taxon>
        <taxon>Magnoliopsida</taxon>
        <taxon>Liliopsida</taxon>
        <taxon>Poales</taxon>
        <taxon>Poaceae</taxon>
        <taxon>PACMAD clade</taxon>
        <taxon>Panicoideae</taxon>
        <taxon>Panicodae</taxon>
        <taxon>Paniceae</taxon>
        <taxon>Panicinae</taxon>
        <taxon>Panicum</taxon>
        <taxon>Panicum sect. Panicum</taxon>
    </lineage>
</organism>
<sequence length="80" mass="8601">MWPGSRPPITPPTTAGAPGPPAPNQQVLVAQQLALQVQQQALQAPIQPYRTRTTALQHLSSTTAPTWHLTTSRPPSFNTP</sequence>